<evidence type="ECO:0000256" key="1">
    <source>
        <dbReference type="SAM" id="Coils"/>
    </source>
</evidence>
<reference evidence="3 4" key="2">
    <citation type="journal article" date="2006" name="J. Gen. Virol.">
        <title>Genome sequences of two frog herpesviruses.</title>
        <authorList>
            <person name="Davison A.J."/>
            <person name="Cunningham C."/>
            <person name="Sauerbier W."/>
            <person name="McKinnell R.G."/>
        </authorList>
    </citation>
    <scope>NUCLEOTIDE SEQUENCE [LARGE SCALE GENOMIC DNA]</scope>
    <source>
        <strain evidence="3 4">McKinnell</strain>
    </source>
</reference>
<dbReference type="Proteomes" id="UP000011238">
    <property type="component" value="Segment"/>
</dbReference>
<feature type="compositionally biased region" description="Low complexity" evidence="2">
    <location>
        <begin position="1278"/>
        <end position="1288"/>
    </location>
</feature>
<feature type="compositionally biased region" description="Basic and acidic residues" evidence="2">
    <location>
        <begin position="179"/>
        <end position="194"/>
    </location>
</feature>
<feature type="region of interest" description="Disordered" evidence="2">
    <location>
        <begin position="723"/>
        <end position="1576"/>
    </location>
</feature>
<proteinExistence type="predicted"/>
<keyword evidence="1" id="KW-0175">Coiled coil</keyword>
<evidence type="ECO:0000313" key="4">
    <source>
        <dbReference type="Proteomes" id="UP000011238"/>
    </source>
</evidence>
<feature type="compositionally biased region" description="Low complexity" evidence="2">
    <location>
        <begin position="1174"/>
        <end position="1185"/>
    </location>
</feature>
<feature type="compositionally biased region" description="Low complexity" evidence="2">
    <location>
        <begin position="2349"/>
        <end position="2366"/>
    </location>
</feature>
<sequence>MSQPHSFSFVSTQAARAARDAPPARSRRENQQRRATSQECEARGSSIDSNPSHERRRGRHERERSRSRDRPRERARSPAKDKTRPRRSSSRSPLKVRSKTQRNSPTNNKAPAKERGKARRPASPPEGRNKARRSTSPTKERGRAKRSASPIKERGRTRRSPTPDNERSKPGGAVSPAKEGARSRRVDPLPTKDRSKARRSASPTRKKAKSQHSSNPSPPPSSRGLSPGELLDSSEDEGKRAWPRRSPQRRCTPPGGRTRRGRSPRCAHQRWPANPGAQRWNPVARSPPRPEPPFAHTAREEHSTDPWRYNPKYPPIPPLMHRPIPPPPPPPPLPRFPKIRHTRVQLATKKYRLHAQTRRLEQELQHARQETRQVQTAMVGLTAEVHQKTSAHKQEQRDHTVTRSALAGLQRVIAALHTQTYIALSQAGVVPPKTREPTGDASAGHLSNIQLAVSTLTSLYNAAQGTIQEQLSVIHQQCAQLTALRKAQREWRARTPPPPPHPKQTKRKKHPKDKPRAPDVAPDPVPAPIQLRISNKSCVSIPGADQEGSVSVGPAPPMYSPLITPGSANISNADIVVIDIEADNSFDDEEEGRGNHRSHPIPFTPHTPADEVDCCVSTTRCGAVKPLPPHQAFQKPPTPRWPEDGHDADAPSCALSKSSLVCYSPSPPCSDTLTQLLTCSYETPPHAGKSGTPSPPSHPVSPQPGTRWREVCFPLWDASAEPSVNTLPKRPVCTSPPQHSNSGSRHASTHSSSSASTPPSSRSSRDSLSSPQGECEQAQHAQHSVTPERSPAYSPSRASCVGKSGGSSGAGSATRPYNSPPTGRIHTRFTPKSCSSSSSSRAESGRTTTSPVGGGRGQLLSSPAPGRGTPPSGGTSGQSSSKSRSPSSSSCTGSERASPPPLGGRREQSSKKRPTSSSGSSRASTRRHPTPPLRGSRERSGSSSGSSRASTRRHLTSPLRGSRERSGSGSGSSRASTRRRPTSPLRGSRVRSMSGSSRRCATSPLGGSRRRSGRAESRRSSPSPPGAVRSRSVSSSGSSRAESNRSSASPLGGGRGRSRSSSGSSRAESRRSSASPHRMVCERSRSSSGSSRAKSIRSSTSPHRGVRERSRSGSSRAESLRSSGSPLGGSYEKPASSTSPLRINPRSSNTNSRSVECLASSNKMQPGGSWAPCTTSIHHPTTHPSGGFRELSHRTNQSSCSARPPTPPNESPLSSGAPSVESGGAAASPIGGARERPSPPLSSGAPSVESGGAAASPIGGARERPSPPLSSGAPSVESGGAAASPIGGARERPSSPKKSPLSSGAPSVESGGAAASPIGGARERPSSPKESPLSSGAPSGACEASLVKPHHETSASPPHGRALNPTLSSLCGNADPQTPVTGDEVQQRSIERKPGPYTPPRGGSERAPGELLTPKSPPVGRHSRAPVQPSPGSFASFAHSNNNTGDEGSASEGTTEPAQRRCLDSQNTPTSPHARTPVAASCERVALQVRPTTSQRPPGDECVGTPSTVLSIASTPRDASQRDTLSPLASSLGCGYSGAPPASTGSQRTLGNVGITPLKSHPANESAEPVGHPAPHATEQQGFGPLASSYCLGINTNSSPCPPPRAATPVFSGTGAVSPPQTAPPTEPPHTLYTVIPGICDGSTVDPSAYCVQSPVDRNEYTVTRSAPPPLCDTASPAVSQWYSNTPPQPPTAPQPSTYTCSHMRSGLCAACEITSLSQNYHWGTGSANPAQGHTQPVSQQASDAVWDQVMGIIGDDTCTTASTCPPTTSCMLGAALCTLRDDPPYPTQSEPQYTQLYGQAEHRAPNTAAYTDPFAAPQSAAPSFPQPAPQSAAPPYPQPGPTFPTFPTFCPQRSASHPTVCPQTQPPPYQAAIVNNMVYTIKPPCVPMIRLHSHLEQPLSYGFTNSLSGAGTLPYNPTAPCSAPAPARGRRARLSRHSLPPFSSLRITPTPTRAPAPQFPEPPTPTRSCAPPPPRAPTPPPASEARSQLTPQMEQCTAAGQRPPLREEMAAAAGILMLCDDRPGVPWVGTPSPASNHSVELSPAPNVDVCVVSTSSHSPPEHPFNSDLITAAEQTEGQAATCTSPLVQIVHTLNSTCRSTPPRASTPPVSAPSTPPCPAQAPPWPPQSDPFATLEQSLLSLQTTPTPPRTAPPLESPGGTSEESALSSSSSDSDSDSSSSTSTHHSGVLFGPRSADAAWVADMERTAGRALNRPASPNGHTDARATFWARRAVRGQLPTGEFLSYLLSVEPHPIIPRAPNPSPAAIARLLTSAAVHGTSSTDVYSVEGRRFYAPRDVPHDCTDTAQYVMRVTADPPCAVLLMPDTSPTPSAPQPSPHPVESTEPTSTPHPAQTANAPAAQGASPSRPVPPPPGRKRTKRPLFPPPAKVPRFEQSPNTELPVGGPGAKGVGASSRPPRSSSEEEFGETRSRVARQKTPSPPSGAGAGPSPATTPDKLKAQCCVLLSPIPDKPRAGPGPPKRKKPAPLSLEQLTTGLSALVQPQRAPPRPLLGYKIPRLNKPQSSHQAPPPKRGVKPPLTHSPAVKPPTPHPDTGGKCPRVHVKHPVSGGKPMSALRRTNPQPGSSKTVGTVPATDACPTRRARRRHEDPPAQDPTTHDGTVLTATHLLAIHCQVKHCYSKGKSQKTYDPSAWRTAAANHKYLYLHAHTPYMRFAANNFEKQTPRACDLIDASHEHHYRTGSIDKHKINMVQQYMQESQNAFGLSLYMTYHMLAPAQTVPHHACARTCIFMSRPLQWFKQTVPQRLLGNSNYLTDPIRGVQWRVIWGRMVQLVAPFDVVARAAIALDPHGNTGYRQIYKKDGSFPVRVLLQYMALNLPELITPPANIPPHQCIYCTLSNEEGSPPCTHLCLFCEQTHMGNSYVTCESHVSMGAQCFPLWLFLRFTVRYIYFLSQRSTSLPTPRTLENLMVKTNKNLLEPNQRPFNATDFEVSWSGHKYTPLTSEAHHPECTMYHRINEYNGPCGSPTTYYARCREEFDRGRCPIPTASSAPSPPSPPPNHHVAKLVQLYTASPPRHRNTRPRGKKPPRISFDSGEDSDNPNSPSPATTSTGARAATPHKPPLRGGAGAPPWAAGRGNHSQGQSTGGRHAEQGEGANDTPLSGAPSRHTSEASSEGSDEDYKPPALRWRDR</sequence>
<reference evidence="4" key="1">
    <citation type="journal article" date="1999" name="J. Cancer Res. Clin. Oncol.">
        <title>Genomic studies of the Lucke tumor herpesvirus (RaHV-1).</title>
        <authorList>
            <person name="Davison A.J."/>
            <person name="Sauerbier W."/>
            <person name="Dolan A."/>
            <person name="Addison C."/>
            <person name="McKinnell R.G."/>
        </authorList>
    </citation>
    <scope>NUCLEOTIDE SEQUENCE [LARGE SCALE GENOMIC DNA]</scope>
    <source>
        <strain evidence="4">McKinnell</strain>
    </source>
</reference>
<feature type="compositionally biased region" description="Low complexity" evidence="2">
    <location>
        <begin position="1296"/>
        <end position="1320"/>
    </location>
</feature>
<feature type="compositionally biased region" description="Low complexity" evidence="2">
    <location>
        <begin position="1250"/>
        <end position="1260"/>
    </location>
</feature>
<feature type="compositionally biased region" description="Basic residues" evidence="2">
    <location>
        <begin position="257"/>
        <end position="268"/>
    </location>
</feature>
<feature type="region of interest" description="Disordered" evidence="2">
    <location>
        <begin position="3030"/>
        <end position="3149"/>
    </location>
</feature>
<feature type="compositionally biased region" description="Low complexity" evidence="2">
    <location>
        <begin position="861"/>
        <end position="894"/>
    </location>
</feature>
<feature type="compositionally biased region" description="Low complexity" evidence="2">
    <location>
        <begin position="2097"/>
        <end position="2109"/>
    </location>
</feature>
<accession>Q14VU5</accession>
<feature type="region of interest" description="Disordered" evidence="2">
    <location>
        <begin position="1921"/>
        <end position="2004"/>
    </location>
</feature>
<feature type="compositionally biased region" description="Basic residues" evidence="2">
    <location>
        <begin position="195"/>
        <end position="210"/>
    </location>
</feature>
<feature type="compositionally biased region" description="Low complexity" evidence="2">
    <location>
        <begin position="740"/>
        <end position="770"/>
    </location>
</feature>
<feature type="compositionally biased region" description="Polar residues" evidence="2">
    <location>
        <begin position="2576"/>
        <end position="2588"/>
    </location>
</feature>
<dbReference type="RefSeq" id="YP_656668.1">
    <property type="nucleotide sequence ID" value="NC_008211.1"/>
</dbReference>
<feature type="region of interest" description="Disordered" evidence="2">
    <location>
        <begin position="1"/>
        <end position="314"/>
    </location>
</feature>
<feature type="compositionally biased region" description="Basic and acidic residues" evidence="2">
    <location>
        <begin position="1385"/>
        <end position="1394"/>
    </location>
</feature>
<keyword evidence="4" id="KW-1185">Reference proteome</keyword>
<feature type="compositionally biased region" description="Low complexity" evidence="2">
    <location>
        <begin position="828"/>
        <end position="850"/>
    </location>
</feature>
<organism evidence="4">
    <name type="scientific">Ranid herpesvirus 1</name>
    <name type="common">Lucke tumor herpesvirus</name>
    <dbReference type="NCBI Taxonomy" id="85655"/>
    <lineage>
        <taxon>Viruses</taxon>
        <taxon>Duplodnaviria</taxon>
        <taxon>Heunggongvirae</taxon>
        <taxon>Peploviricota</taxon>
        <taxon>Herviviricetes</taxon>
        <taxon>Herpesvirales</taxon>
        <taxon>Alloherpesviridae</taxon>
        <taxon>Batravirus</taxon>
        <taxon>Batravirus ranidallo1</taxon>
    </lineage>
</organism>
<feature type="compositionally biased region" description="Basic residues" evidence="2">
    <location>
        <begin position="503"/>
        <end position="513"/>
    </location>
</feature>
<feature type="compositionally biased region" description="Pro residues" evidence="2">
    <location>
        <begin position="693"/>
        <end position="702"/>
    </location>
</feature>
<feature type="compositionally biased region" description="Basic and acidic residues" evidence="2">
    <location>
        <begin position="60"/>
        <end position="82"/>
    </location>
</feature>
<feature type="coiled-coil region" evidence="1">
    <location>
        <begin position="350"/>
        <end position="377"/>
    </location>
</feature>
<feature type="compositionally biased region" description="Low complexity" evidence="2">
    <location>
        <begin position="1086"/>
        <end position="1101"/>
    </location>
</feature>
<feature type="region of interest" description="Disordered" evidence="2">
    <location>
        <begin position="627"/>
        <end position="650"/>
    </location>
</feature>
<feature type="compositionally biased region" description="Basic residues" evidence="2">
    <location>
        <begin position="83"/>
        <end position="100"/>
    </location>
</feature>
<feature type="compositionally biased region" description="Polar residues" evidence="2">
    <location>
        <begin position="1328"/>
        <end position="1337"/>
    </location>
</feature>
<feature type="compositionally biased region" description="Polar residues" evidence="2">
    <location>
        <begin position="3058"/>
        <end position="3070"/>
    </location>
</feature>
<feature type="compositionally biased region" description="Pro residues" evidence="2">
    <location>
        <begin position="1953"/>
        <end position="1983"/>
    </location>
</feature>
<feature type="compositionally biased region" description="Polar residues" evidence="2">
    <location>
        <begin position="1"/>
        <end position="13"/>
    </location>
</feature>
<feature type="compositionally biased region" description="Pro residues" evidence="2">
    <location>
        <begin position="1825"/>
        <end position="1842"/>
    </location>
</feature>
<feature type="compositionally biased region" description="Polar residues" evidence="2">
    <location>
        <begin position="1430"/>
        <end position="1457"/>
    </location>
</feature>
<dbReference type="EMBL" id="DQ665917">
    <property type="protein sequence ID" value="ABG25707.1"/>
    <property type="molecule type" value="Genomic_DNA"/>
</dbReference>
<feature type="compositionally biased region" description="Polar residues" evidence="2">
    <location>
        <begin position="1135"/>
        <end position="1164"/>
    </location>
</feature>
<feature type="compositionally biased region" description="Polar residues" evidence="2">
    <location>
        <begin position="1464"/>
        <end position="1473"/>
    </location>
</feature>
<feature type="compositionally biased region" description="Low complexity" evidence="2">
    <location>
        <begin position="982"/>
        <end position="999"/>
    </location>
</feature>
<feature type="region of interest" description="Disordered" evidence="2">
    <location>
        <begin position="2097"/>
        <end position="2191"/>
    </location>
</feature>
<feature type="compositionally biased region" description="Pro residues" evidence="2">
    <location>
        <begin position="2110"/>
        <end position="2129"/>
    </location>
</feature>
<dbReference type="GeneID" id="5141223"/>
<evidence type="ECO:0000256" key="2">
    <source>
        <dbReference type="SAM" id="MobiDB-lite"/>
    </source>
</evidence>
<feature type="compositionally biased region" description="Low complexity" evidence="2">
    <location>
        <begin position="1222"/>
        <end position="1232"/>
    </location>
</feature>
<evidence type="ECO:0000313" key="3">
    <source>
        <dbReference type="EMBL" id="ABG25707.1"/>
    </source>
</evidence>
<protein>
    <submittedName>
        <fullName evidence="3">ORF13</fullName>
    </submittedName>
</protein>
<dbReference type="KEGG" id="vg:5141223"/>
<feature type="compositionally biased region" description="Polar residues" evidence="2">
    <location>
        <begin position="1365"/>
        <end position="1380"/>
    </location>
</feature>
<feature type="compositionally biased region" description="Pro residues" evidence="2">
    <location>
        <begin position="2146"/>
        <end position="2156"/>
    </location>
</feature>
<feature type="compositionally biased region" description="Low complexity" evidence="2">
    <location>
        <begin position="1112"/>
        <end position="1130"/>
    </location>
</feature>
<feature type="region of interest" description="Disordered" evidence="2">
    <location>
        <begin position="485"/>
        <end position="526"/>
    </location>
</feature>
<name>Q14VU5_9VIRU</name>
<feature type="compositionally biased region" description="Low complexity" evidence="2">
    <location>
        <begin position="14"/>
        <end position="24"/>
    </location>
</feature>
<feature type="compositionally biased region" description="Low complexity" evidence="2">
    <location>
        <begin position="1026"/>
        <end position="1050"/>
    </location>
</feature>
<feature type="region of interest" description="Disordered" evidence="2">
    <location>
        <begin position="684"/>
        <end position="706"/>
    </location>
</feature>
<feature type="region of interest" description="Disordered" evidence="2">
    <location>
        <begin position="1811"/>
        <end position="1842"/>
    </location>
</feature>
<feature type="compositionally biased region" description="Basic residues" evidence="2">
    <location>
        <begin position="3033"/>
        <end position="3046"/>
    </location>
</feature>
<feature type="compositionally biased region" description="Low complexity" evidence="2">
    <location>
        <begin position="2410"/>
        <end position="2419"/>
    </location>
</feature>
<feature type="compositionally biased region" description="Polar residues" evidence="2">
    <location>
        <begin position="1505"/>
        <end position="1529"/>
    </location>
</feature>
<feature type="compositionally biased region" description="Low complexity" evidence="2">
    <location>
        <begin position="1814"/>
        <end position="1824"/>
    </location>
</feature>
<feature type="region of interest" description="Disordered" evidence="2">
    <location>
        <begin position="2320"/>
        <end position="2618"/>
    </location>
</feature>
<feature type="compositionally biased region" description="Low complexity" evidence="2">
    <location>
        <begin position="2168"/>
        <end position="2187"/>
    </location>
</feature>
<feature type="compositionally biased region" description="Basic and acidic residues" evidence="2">
    <location>
        <begin position="3137"/>
        <end position="3149"/>
    </location>
</feature>